<dbReference type="OrthoDB" id="6434255at2759"/>
<evidence type="ECO:0000313" key="3">
    <source>
        <dbReference type="EMBL" id="GBM32449.1"/>
    </source>
</evidence>
<organism evidence="3 4">
    <name type="scientific">Araneus ventricosus</name>
    <name type="common">Orbweaver spider</name>
    <name type="synonym">Epeira ventricosa</name>
    <dbReference type="NCBI Taxonomy" id="182803"/>
    <lineage>
        <taxon>Eukaryota</taxon>
        <taxon>Metazoa</taxon>
        <taxon>Ecdysozoa</taxon>
        <taxon>Arthropoda</taxon>
        <taxon>Chelicerata</taxon>
        <taxon>Arachnida</taxon>
        <taxon>Araneae</taxon>
        <taxon>Araneomorphae</taxon>
        <taxon>Entelegynae</taxon>
        <taxon>Araneoidea</taxon>
        <taxon>Araneidae</taxon>
        <taxon>Araneus</taxon>
    </lineage>
</organism>
<accession>A0A4Y2EVY5</accession>
<dbReference type="InterPro" id="IPR011333">
    <property type="entry name" value="SKP1/BTB/POZ_sf"/>
</dbReference>
<dbReference type="SMART" id="SM00225">
    <property type="entry name" value="BTB"/>
    <property type="match status" value="1"/>
</dbReference>
<feature type="region of interest" description="Disordered" evidence="1">
    <location>
        <begin position="150"/>
        <end position="191"/>
    </location>
</feature>
<feature type="compositionally biased region" description="Polar residues" evidence="1">
    <location>
        <begin position="154"/>
        <end position="167"/>
    </location>
</feature>
<dbReference type="AlphaFoldDB" id="A0A4Y2EVY5"/>
<dbReference type="FunFam" id="3.30.710.10:FF:000159">
    <property type="entry name" value="Speckle-type POZ protein B"/>
    <property type="match status" value="1"/>
</dbReference>
<name>A0A4Y2EVY5_ARAVE</name>
<dbReference type="PANTHER" id="PTHR24413">
    <property type="entry name" value="SPECKLE-TYPE POZ PROTEIN"/>
    <property type="match status" value="1"/>
</dbReference>
<dbReference type="Pfam" id="PF00651">
    <property type="entry name" value="BTB"/>
    <property type="match status" value="1"/>
</dbReference>
<dbReference type="Gene3D" id="3.30.710.10">
    <property type="entry name" value="Potassium Channel Kv1.1, Chain A"/>
    <property type="match status" value="1"/>
</dbReference>
<proteinExistence type="predicted"/>
<dbReference type="EMBL" id="BGPR01000708">
    <property type="protein sequence ID" value="GBM32449.1"/>
    <property type="molecule type" value="Genomic_DNA"/>
</dbReference>
<feature type="compositionally biased region" description="Basic and acidic residues" evidence="1">
    <location>
        <begin position="168"/>
        <end position="190"/>
    </location>
</feature>
<dbReference type="Proteomes" id="UP000499080">
    <property type="component" value="Unassembled WGS sequence"/>
</dbReference>
<gene>
    <name evidence="3" type="primary">spoplb_30</name>
    <name evidence="3" type="ORF">AVEN_136028_1</name>
</gene>
<evidence type="ECO:0000256" key="1">
    <source>
        <dbReference type="SAM" id="MobiDB-lite"/>
    </source>
</evidence>
<feature type="domain" description="BTB" evidence="2">
    <location>
        <begin position="298"/>
        <end position="360"/>
    </location>
</feature>
<comment type="caution">
    <text evidence="3">The sequence shown here is derived from an EMBL/GenBank/DDBJ whole genome shotgun (WGS) entry which is preliminary data.</text>
</comment>
<keyword evidence="4" id="KW-1185">Reference proteome</keyword>
<dbReference type="CDD" id="cd18186">
    <property type="entry name" value="BTB_POZ_ZBTB_KLHL-like"/>
    <property type="match status" value="1"/>
</dbReference>
<dbReference type="InterPro" id="IPR000210">
    <property type="entry name" value="BTB/POZ_dom"/>
</dbReference>
<protein>
    <submittedName>
        <fullName evidence="3">Speckle-type POZ protein-like B</fullName>
    </submittedName>
</protein>
<evidence type="ECO:0000259" key="2">
    <source>
        <dbReference type="PROSITE" id="PS50097"/>
    </source>
</evidence>
<dbReference type="PROSITE" id="PS50097">
    <property type="entry name" value="BTB"/>
    <property type="match status" value="1"/>
</dbReference>
<dbReference type="SUPFAM" id="SSF54695">
    <property type="entry name" value="POZ domain"/>
    <property type="match status" value="1"/>
</dbReference>
<reference evidence="3 4" key="1">
    <citation type="journal article" date="2019" name="Sci. Rep.">
        <title>Orb-weaving spider Araneus ventricosus genome elucidates the spidroin gene catalogue.</title>
        <authorList>
            <person name="Kono N."/>
            <person name="Nakamura H."/>
            <person name="Ohtoshi R."/>
            <person name="Moran D.A.P."/>
            <person name="Shinohara A."/>
            <person name="Yoshida Y."/>
            <person name="Fujiwara M."/>
            <person name="Mori M."/>
            <person name="Tomita M."/>
            <person name="Arakawa K."/>
        </authorList>
    </citation>
    <scope>NUCLEOTIDE SEQUENCE [LARGE SCALE GENOMIC DNA]</scope>
</reference>
<evidence type="ECO:0000313" key="4">
    <source>
        <dbReference type="Proteomes" id="UP000499080"/>
    </source>
</evidence>
<sequence>MSLFLIDLEIDTELCVGRKFIDLEAELNDEWAVAIGIYKESVFGSCVLETIEIHRKYTSGNLSVSGELEIEQGGRQIWEKKFSQIIKSGLSYTRIYNGNFDKSIMCNTKCRLLGLLNISYDSEKYATGLANGESKERIKLKSLEELGNGESKNRIQLNSPEELSNGESNEKIQLKSTEKLENGESEERIQENSLEELANGESRERIQLKSVEKLGNGESEERIQVKSLEELANGESKERIQLKSVEKLENGEPEEGIQLKSLEELANEESKQKIKLKSLENLSNDFKRLLEPKGSCFADVTLKCGDISIPAHKNILSARSPVFAAMFANPMEESRENEVDITDIDISILRAFLIYMYTGKTSDLTVSSAADLLFAAAKYQLQDLKRVCFDFLKDTVSPQNMLRVLFLGDLLDEDLESFAVDYFCDKYAEFSVFSKTEEWETLEKEKPSVALSVLLSLQKSMREKWESFKTEE</sequence>